<dbReference type="NCBIfam" id="NF041438">
    <property type="entry name" value="SepM_fam_S16"/>
    <property type="match status" value="1"/>
</dbReference>
<sequence length="345" mass="37115">MMRAGNRSLWFTLLYAAMIAALAYVLIYMPTPYLIYRPGSAEEVKPMVSVRNGDPAESGTFMMTTVSASYANLLMLGLAKADRNAEVLTKESRLQGSSEDEYAAKQVYYMDNSQSSAIEAAYKKAGVAYRIVPQYIYVLETAKGADPFFHPGDKIVEVNGEAVADSEELQHILEGKKAGDRVDVKLDRKGDTVSGKVELTTVSDTASGEQRTGFGVGIATLQKIMPGEAGHEITFTSTDVGGPSAGLMFTLEIYNQLTPGDLSKGYRIAGTGTIGEDGKVGPIGGVVHKIVAADREHADIFFVPENNAEAAEAKAQQIGTGMKLVPVRTLDDALRYLEQLPVKAK</sequence>
<evidence type="ECO:0000313" key="3">
    <source>
        <dbReference type="EMBL" id="MFB5266524.1"/>
    </source>
</evidence>
<organism evidence="3 4">
    <name type="scientific">Paenibacillus enshidis</name>
    <dbReference type="NCBI Taxonomy" id="1458439"/>
    <lineage>
        <taxon>Bacteria</taxon>
        <taxon>Bacillati</taxon>
        <taxon>Bacillota</taxon>
        <taxon>Bacilli</taxon>
        <taxon>Bacillales</taxon>
        <taxon>Paenibacillaceae</taxon>
        <taxon>Paenibacillus</taxon>
    </lineage>
</organism>
<keyword evidence="4" id="KW-1185">Reference proteome</keyword>
<keyword evidence="1 3" id="KW-0645">Protease</keyword>
<dbReference type="EMBL" id="JBHHMI010000004">
    <property type="protein sequence ID" value="MFB5266524.1"/>
    <property type="molecule type" value="Genomic_DNA"/>
</dbReference>
<evidence type="ECO:0000313" key="4">
    <source>
        <dbReference type="Proteomes" id="UP001580346"/>
    </source>
</evidence>
<dbReference type="InterPro" id="IPR008269">
    <property type="entry name" value="Lon_proteolytic"/>
</dbReference>
<dbReference type="PANTHER" id="PTHR10046">
    <property type="entry name" value="ATP DEPENDENT LON PROTEASE FAMILY MEMBER"/>
    <property type="match status" value="1"/>
</dbReference>
<dbReference type="GO" id="GO:0006508">
    <property type="term" value="P:proteolysis"/>
    <property type="evidence" value="ECO:0007669"/>
    <property type="project" value="UniProtKB-KW"/>
</dbReference>
<dbReference type="RefSeq" id="WP_375354279.1">
    <property type="nucleotide sequence ID" value="NZ_JBHHMI010000004.1"/>
</dbReference>
<dbReference type="GO" id="GO:0008233">
    <property type="term" value="F:peptidase activity"/>
    <property type="evidence" value="ECO:0007669"/>
    <property type="project" value="UniProtKB-KW"/>
</dbReference>
<feature type="active site" evidence="1">
    <location>
        <position position="289"/>
    </location>
</feature>
<dbReference type="PROSITE" id="PS51786">
    <property type="entry name" value="LON_PROTEOLYTIC"/>
    <property type="match status" value="1"/>
</dbReference>
<dbReference type="InterPro" id="IPR001478">
    <property type="entry name" value="PDZ"/>
</dbReference>
<evidence type="ECO:0000256" key="1">
    <source>
        <dbReference type="PROSITE-ProRule" id="PRU01122"/>
    </source>
</evidence>
<keyword evidence="1" id="KW-0720">Serine protease</keyword>
<comment type="caution">
    <text evidence="3">The sequence shown here is derived from an EMBL/GenBank/DDBJ whole genome shotgun (WGS) entry which is preliminary data.</text>
</comment>
<name>A0ABV5ARL6_9BACL</name>
<dbReference type="InterPro" id="IPR036034">
    <property type="entry name" value="PDZ_sf"/>
</dbReference>
<keyword evidence="1 3" id="KW-0378">Hydrolase</keyword>
<proteinExistence type="inferred from homology"/>
<dbReference type="SUPFAM" id="SSF54211">
    <property type="entry name" value="Ribosomal protein S5 domain 2-like"/>
    <property type="match status" value="1"/>
</dbReference>
<dbReference type="InterPro" id="IPR014721">
    <property type="entry name" value="Ribsml_uS5_D2-typ_fold_subgr"/>
</dbReference>
<dbReference type="InterPro" id="IPR020568">
    <property type="entry name" value="Ribosomal_Su5_D2-typ_SF"/>
</dbReference>
<comment type="similarity">
    <text evidence="1">Belongs to the peptidase S16 family.</text>
</comment>
<feature type="active site" evidence="1">
    <location>
        <position position="244"/>
    </location>
</feature>
<dbReference type="Proteomes" id="UP001580346">
    <property type="component" value="Unassembled WGS sequence"/>
</dbReference>
<dbReference type="Pfam" id="PF13180">
    <property type="entry name" value="PDZ_2"/>
    <property type="match status" value="1"/>
</dbReference>
<evidence type="ECO:0000259" key="2">
    <source>
        <dbReference type="PROSITE" id="PS51786"/>
    </source>
</evidence>
<dbReference type="InterPro" id="IPR027065">
    <property type="entry name" value="Lon_Prtase"/>
</dbReference>
<dbReference type="EC" id="3.4.21.53" evidence="1"/>
<accession>A0ABV5ARL6</accession>
<gene>
    <name evidence="3" type="ORF">ACE41H_06970</name>
</gene>
<protein>
    <recommendedName>
        <fullName evidence="1">endopeptidase La</fullName>
        <ecNumber evidence="1">3.4.21.53</ecNumber>
    </recommendedName>
</protein>
<reference evidence="3 4" key="1">
    <citation type="submission" date="2024-09" db="EMBL/GenBank/DDBJ databases">
        <title>Paenibacillus zeirhizospherea sp. nov., isolated from surface of the maize (Zea mays) roots in a horticulture field, Hungary.</title>
        <authorList>
            <person name="Marton D."/>
            <person name="Farkas M."/>
            <person name="Bedics A."/>
            <person name="Toth E."/>
            <person name="Tancsics A."/>
            <person name="Boka K."/>
            <person name="Maroti G."/>
            <person name="Kriszt B."/>
            <person name="Cserhati M."/>
        </authorList>
    </citation>
    <scope>NUCLEOTIDE SEQUENCE [LARGE SCALE GENOMIC DNA]</scope>
    <source>
        <strain evidence="3 4">KCTC 33519</strain>
    </source>
</reference>
<dbReference type="Gene3D" id="2.30.42.10">
    <property type="match status" value="1"/>
</dbReference>
<feature type="domain" description="Lon proteolytic" evidence="2">
    <location>
        <begin position="236"/>
        <end position="340"/>
    </location>
</feature>
<dbReference type="Pfam" id="PF05362">
    <property type="entry name" value="Lon_C"/>
    <property type="match status" value="1"/>
</dbReference>
<dbReference type="SUPFAM" id="SSF50156">
    <property type="entry name" value="PDZ domain-like"/>
    <property type="match status" value="1"/>
</dbReference>
<dbReference type="Gene3D" id="3.30.230.10">
    <property type="match status" value="1"/>
</dbReference>
<comment type="catalytic activity">
    <reaction evidence="1">
        <text>Hydrolysis of proteins in presence of ATP.</text>
        <dbReference type="EC" id="3.4.21.53"/>
    </reaction>
</comment>